<dbReference type="EMBL" id="JAIWYP010000015">
    <property type="protein sequence ID" value="KAH3703169.1"/>
    <property type="molecule type" value="Genomic_DNA"/>
</dbReference>
<protein>
    <submittedName>
        <fullName evidence="1">Uncharacterized protein</fullName>
    </submittedName>
</protein>
<keyword evidence="2" id="KW-1185">Reference proteome</keyword>
<organism evidence="1 2">
    <name type="scientific">Dreissena polymorpha</name>
    <name type="common">Zebra mussel</name>
    <name type="synonym">Mytilus polymorpha</name>
    <dbReference type="NCBI Taxonomy" id="45954"/>
    <lineage>
        <taxon>Eukaryota</taxon>
        <taxon>Metazoa</taxon>
        <taxon>Spiralia</taxon>
        <taxon>Lophotrochozoa</taxon>
        <taxon>Mollusca</taxon>
        <taxon>Bivalvia</taxon>
        <taxon>Autobranchia</taxon>
        <taxon>Heteroconchia</taxon>
        <taxon>Euheterodonta</taxon>
        <taxon>Imparidentia</taxon>
        <taxon>Neoheterodontei</taxon>
        <taxon>Myida</taxon>
        <taxon>Dreissenoidea</taxon>
        <taxon>Dreissenidae</taxon>
        <taxon>Dreissena</taxon>
    </lineage>
</organism>
<dbReference type="AlphaFoldDB" id="A0A9D3YLT4"/>
<gene>
    <name evidence="1" type="ORF">DPMN_078199</name>
</gene>
<accession>A0A9D3YLT4</accession>
<evidence type="ECO:0000313" key="2">
    <source>
        <dbReference type="Proteomes" id="UP000828390"/>
    </source>
</evidence>
<name>A0A9D3YLT4_DREPO</name>
<evidence type="ECO:0000313" key="1">
    <source>
        <dbReference type="EMBL" id="KAH3703169.1"/>
    </source>
</evidence>
<dbReference type="Proteomes" id="UP000828390">
    <property type="component" value="Unassembled WGS sequence"/>
</dbReference>
<proteinExistence type="predicted"/>
<sequence length="60" mass="6919">MQLQPLYLFLSLDDALGLLFNVFDLSFCRSVVVPFLDEVYATSLPRIRSEMETIEECAMQ</sequence>
<comment type="caution">
    <text evidence="1">The sequence shown here is derived from an EMBL/GenBank/DDBJ whole genome shotgun (WGS) entry which is preliminary data.</text>
</comment>
<reference evidence="1" key="1">
    <citation type="journal article" date="2019" name="bioRxiv">
        <title>The Genome of the Zebra Mussel, Dreissena polymorpha: A Resource for Invasive Species Research.</title>
        <authorList>
            <person name="McCartney M.A."/>
            <person name="Auch B."/>
            <person name="Kono T."/>
            <person name="Mallez S."/>
            <person name="Zhang Y."/>
            <person name="Obille A."/>
            <person name="Becker A."/>
            <person name="Abrahante J.E."/>
            <person name="Garbe J."/>
            <person name="Badalamenti J.P."/>
            <person name="Herman A."/>
            <person name="Mangelson H."/>
            <person name="Liachko I."/>
            <person name="Sullivan S."/>
            <person name="Sone E.D."/>
            <person name="Koren S."/>
            <person name="Silverstein K.A.T."/>
            <person name="Beckman K.B."/>
            <person name="Gohl D.M."/>
        </authorList>
    </citation>
    <scope>NUCLEOTIDE SEQUENCE</scope>
    <source>
        <strain evidence="1">Duluth1</strain>
        <tissue evidence="1">Whole animal</tissue>
    </source>
</reference>
<reference evidence="1" key="2">
    <citation type="submission" date="2020-11" db="EMBL/GenBank/DDBJ databases">
        <authorList>
            <person name="McCartney M.A."/>
            <person name="Auch B."/>
            <person name="Kono T."/>
            <person name="Mallez S."/>
            <person name="Becker A."/>
            <person name="Gohl D.M."/>
            <person name="Silverstein K.A.T."/>
            <person name="Koren S."/>
            <person name="Bechman K.B."/>
            <person name="Herman A."/>
            <person name="Abrahante J.E."/>
            <person name="Garbe J."/>
        </authorList>
    </citation>
    <scope>NUCLEOTIDE SEQUENCE</scope>
    <source>
        <strain evidence="1">Duluth1</strain>
        <tissue evidence="1">Whole animal</tissue>
    </source>
</reference>